<dbReference type="EC" id="6.3.2.17" evidence="8"/>
<evidence type="ECO:0000256" key="12">
    <source>
        <dbReference type="ARBA" id="ARBA00022741"/>
    </source>
</evidence>
<dbReference type="GO" id="GO:0046656">
    <property type="term" value="P:folic acid biosynthetic process"/>
    <property type="evidence" value="ECO:0007669"/>
    <property type="project" value="UniProtKB-KW"/>
</dbReference>
<comment type="catalytic activity">
    <reaction evidence="21">
        <text>(6R)-5,10-methylenetetrahydrofolyl-(gamma-L-Glu)(n) + L-glutamate + ATP = (6R)-5,10-methylenetetrahydrofolyl-(gamma-L-Glu)(n+1) + ADP + phosphate + H(+)</text>
        <dbReference type="Rhea" id="RHEA:51912"/>
        <dbReference type="Rhea" id="RHEA-COMP:13257"/>
        <dbReference type="Rhea" id="RHEA-COMP:13258"/>
        <dbReference type="ChEBI" id="CHEBI:15378"/>
        <dbReference type="ChEBI" id="CHEBI:29985"/>
        <dbReference type="ChEBI" id="CHEBI:30616"/>
        <dbReference type="ChEBI" id="CHEBI:43474"/>
        <dbReference type="ChEBI" id="CHEBI:136572"/>
        <dbReference type="ChEBI" id="CHEBI:456216"/>
        <dbReference type="EC" id="6.3.2.17"/>
    </reaction>
</comment>
<comment type="subunit">
    <text evidence="6">Monomer.</text>
</comment>
<evidence type="ECO:0000256" key="20">
    <source>
        <dbReference type="ARBA" id="ARBA00047808"/>
    </source>
</evidence>
<dbReference type="OrthoDB" id="9809356at2"/>
<name>A0A3N1Y2S2_9GAMM</name>
<dbReference type="PANTHER" id="PTHR11136:SF0">
    <property type="entry name" value="DIHYDROFOLATE SYNTHETASE-RELATED"/>
    <property type="match status" value="1"/>
</dbReference>
<dbReference type="NCBIfam" id="TIGR01499">
    <property type="entry name" value="folC"/>
    <property type="match status" value="1"/>
</dbReference>
<dbReference type="GO" id="GO:0046654">
    <property type="term" value="P:tetrahydrofolate biosynthetic process"/>
    <property type="evidence" value="ECO:0007669"/>
    <property type="project" value="UniProtKB-UniPathway"/>
</dbReference>
<evidence type="ECO:0000256" key="3">
    <source>
        <dbReference type="ARBA" id="ARBA00004799"/>
    </source>
</evidence>
<keyword evidence="27" id="KW-1185">Reference proteome</keyword>
<evidence type="ECO:0000313" key="26">
    <source>
        <dbReference type="EMBL" id="ROR32831.1"/>
    </source>
</evidence>
<dbReference type="InterPro" id="IPR036615">
    <property type="entry name" value="Mur_ligase_C_dom_sf"/>
</dbReference>
<dbReference type="InterPro" id="IPR036565">
    <property type="entry name" value="Mur-like_cat_sf"/>
</dbReference>
<evidence type="ECO:0000256" key="17">
    <source>
        <dbReference type="ARBA" id="ARBA00030592"/>
    </source>
</evidence>
<evidence type="ECO:0000256" key="2">
    <source>
        <dbReference type="ARBA" id="ARBA00002714"/>
    </source>
</evidence>
<keyword evidence="11" id="KW-0479">Metal-binding</keyword>
<evidence type="ECO:0000313" key="27">
    <source>
        <dbReference type="Proteomes" id="UP000276634"/>
    </source>
</evidence>
<evidence type="ECO:0000256" key="13">
    <source>
        <dbReference type="ARBA" id="ARBA00022840"/>
    </source>
</evidence>
<evidence type="ECO:0000256" key="6">
    <source>
        <dbReference type="ARBA" id="ARBA00011245"/>
    </source>
</evidence>
<evidence type="ECO:0000256" key="8">
    <source>
        <dbReference type="ARBA" id="ARBA00013025"/>
    </source>
</evidence>
<dbReference type="GO" id="GO:0004326">
    <property type="term" value="F:tetrahydrofolylpolyglutamate synthase activity"/>
    <property type="evidence" value="ECO:0007669"/>
    <property type="project" value="UniProtKB-EC"/>
</dbReference>
<dbReference type="InterPro" id="IPR001645">
    <property type="entry name" value="Folylpolyglutamate_synth"/>
</dbReference>
<dbReference type="InterPro" id="IPR013221">
    <property type="entry name" value="Mur_ligase_cen"/>
</dbReference>
<keyword evidence="15" id="KW-0289">Folate biosynthesis</keyword>
<evidence type="ECO:0000256" key="23">
    <source>
        <dbReference type="PIRNR" id="PIRNR001563"/>
    </source>
</evidence>
<dbReference type="RefSeq" id="WP_123401730.1">
    <property type="nucleotide sequence ID" value="NZ_RJVI01000002.1"/>
</dbReference>
<dbReference type="EC" id="6.3.2.12" evidence="7"/>
<evidence type="ECO:0000259" key="24">
    <source>
        <dbReference type="Pfam" id="PF02875"/>
    </source>
</evidence>
<evidence type="ECO:0000256" key="14">
    <source>
        <dbReference type="ARBA" id="ARBA00022842"/>
    </source>
</evidence>
<keyword evidence="10 23" id="KW-0436">Ligase</keyword>
<evidence type="ECO:0000256" key="16">
    <source>
        <dbReference type="ARBA" id="ARBA00030048"/>
    </source>
</evidence>
<comment type="cofactor">
    <cofactor evidence="1">
        <name>Mg(2+)</name>
        <dbReference type="ChEBI" id="CHEBI:18420"/>
    </cofactor>
</comment>
<evidence type="ECO:0000256" key="5">
    <source>
        <dbReference type="ARBA" id="ARBA00008276"/>
    </source>
</evidence>
<dbReference type="PIRSF" id="PIRSF001563">
    <property type="entry name" value="Folylpolyglu_synth"/>
    <property type="match status" value="1"/>
</dbReference>
<feature type="domain" description="Mur ligase central" evidence="25">
    <location>
        <begin position="46"/>
        <end position="185"/>
    </location>
</feature>
<dbReference type="FunFam" id="3.40.1190.10:FF:000004">
    <property type="entry name" value="Dihydrofolate synthase/folylpolyglutamate synthase"/>
    <property type="match status" value="1"/>
</dbReference>
<comment type="pathway">
    <text evidence="3">Cofactor biosynthesis; tetrahydrofolate biosynthesis; 7,8-dihydrofolate from 2-amino-4-hydroxy-6-hydroxymethyl-7,8-dihydropteridine diphosphate and 4-aminobenzoate: step 2/2.</text>
</comment>
<dbReference type="GO" id="GO:0005524">
    <property type="term" value="F:ATP binding"/>
    <property type="evidence" value="ECO:0007669"/>
    <property type="project" value="UniProtKB-KW"/>
</dbReference>
<evidence type="ECO:0000256" key="15">
    <source>
        <dbReference type="ARBA" id="ARBA00022909"/>
    </source>
</evidence>
<evidence type="ECO:0000256" key="1">
    <source>
        <dbReference type="ARBA" id="ARBA00001946"/>
    </source>
</evidence>
<evidence type="ECO:0000256" key="7">
    <source>
        <dbReference type="ARBA" id="ARBA00013023"/>
    </source>
</evidence>
<comment type="function">
    <text evidence="2">Functions in two distinct reactions of the de novo folate biosynthetic pathway. Catalyzes the addition of a glutamate residue to dihydropteroate (7,8-dihydropteroate or H2Pte) to form dihydrofolate (7,8-dihydrofolate monoglutamate or H2Pte-Glu). Also catalyzes successive additions of L-glutamate to tetrahydrofolate or 10-formyltetrahydrofolate or 5,10-methylenetetrahydrofolate, leading to folylpolyglutamate derivatives.</text>
</comment>
<comment type="similarity">
    <text evidence="5 23">Belongs to the folylpolyglutamate synthase family.</text>
</comment>
<sequence length="419" mass="42800">MAADLAGWLDRIGRAHPRAMELGLERVRAVLARLGWQGAPWPVVTVAGTNGKGSVVALLEAACLAAGRRVGAYTSPHLVRFNERVRIGGAEAGDEALCEAFARVEAARGDIPLTYFEFATLAALVLFAEAGIEAAVLEVGLGGRLDAVNAVDPDVAVITQVALDHTEWLGPDREAIGAEKAGILRPGRPAVVGEAAPPRSVLEAAARLGAAIRVAGRDYRWEAAGGGWRFRCDGVDERLPAPALPGAHQLANAACARMAFELLRTHLAAPAAAFAEGLVRVRLAGRLQVVPGTPELVLDVAHNPAAAAALAAWLAACRRPTAAVLGMLADKDAAATVAALAPVVDAWHTIPLPGARGRSAEDLARAVRGAAPGAVVAAWPDVGAALAAARAAVPAQGRVVVTGSFLTVGAALPLVGAAP</sequence>
<evidence type="ECO:0000256" key="21">
    <source>
        <dbReference type="ARBA" id="ARBA00049035"/>
    </source>
</evidence>
<comment type="caution">
    <text evidence="26">The sequence shown here is derived from an EMBL/GenBank/DDBJ whole genome shotgun (WGS) entry which is preliminary data.</text>
</comment>
<keyword evidence="13 23" id="KW-0067">ATP-binding</keyword>
<dbReference type="NCBIfam" id="NF008101">
    <property type="entry name" value="PRK10846.1"/>
    <property type="match status" value="1"/>
</dbReference>
<dbReference type="InterPro" id="IPR004101">
    <property type="entry name" value="Mur_ligase_C"/>
</dbReference>
<dbReference type="GO" id="GO:0046872">
    <property type="term" value="F:metal ion binding"/>
    <property type="evidence" value="ECO:0007669"/>
    <property type="project" value="UniProtKB-KW"/>
</dbReference>
<comment type="catalytic activity">
    <reaction evidence="19">
        <text>(6S)-5,6,7,8-tetrahydrofolyl-(gamma-L-Glu)(n) + L-glutamate + ATP = (6S)-5,6,7,8-tetrahydrofolyl-(gamma-L-Glu)(n+1) + ADP + phosphate + H(+)</text>
        <dbReference type="Rhea" id="RHEA:10580"/>
        <dbReference type="Rhea" id="RHEA-COMP:14738"/>
        <dbReference type="Rhea" id="RHEA-COMP:14740"/>
        <dbReference type="ChEBI" id="CHEBI:15378"/>
        <dbReference type="ChEBI" id="CHEBI:29985"/>
        <dbReference type="ChEBI" id="CHEBI:30616"/>
        <dbReference type="ChEBI" id="CHEBI:43474"/>
        <dbReference type="ChEBI" id="CHEBI:141005"/>
        <dbReference type="ChEBI" id="CHEBI:456216"/>
        <dbReference type="EC" id="6.3.2.17"/>
    </reaction>
</comment>
<dbReference type="UniPathway" id="UPA00077">
    <property type="reaction ID" value="UER00157"/>
</dbReference>
<dbReference type="AlphaFoldDB" id="A0A3N1Y2S2"/>
<dbReference type="Gene3D" id="3.40.1190.10">
    <property type="entry name" value="Mur-like, catalytic domain"/>
    <property type="match status" value="1"/>
</dbReference>
<accession>A0A3N1Y2S2</accession>
<keyword evidence="14" id="KW-0460">Magnesium</keyword>
<comment type="pathway">
    <text evidence="4">Cofactor biosynthesis; tetrahydrofolylpolyglutamate biosynthesis.</text>
</comment>
<evidence type="ECO:0000256" key="19">
    <source>
        <dbReference type="ARBA" id="ARBA00047493"/>
    </source>
</evidence>
<dbReference type="SUPFAM" id="SSF53623">
    <property type="entry name" value="MurD-like peptide ligases, catalytic domain"/>
    <property type="match status" value="1"/>
</dbReference>
<evidence type="ECO:0000256" key="10">
    <source>
        <dbReference type="ARBA" id="ARBA00022598"/>
    </source>
</evidence>
<dbReference type="Pfam" id="PF08245">
    <property type="entry name" value="Mur_ligase_M"/>
    <property type="match status" value="1"/>
</dbReference>
<protein>
    <recommendedName>
        <fullName evidence="9">Dihydrofolate synthase/folylpolyglutamate synthase</fullName>
        <ecNumber evidence="7">6.3.2.12</ecNumber>
        <ecNumber evidence="8">6.3.2.17</ecNumber>
    </recommendedName>
    <alternativeName>
        <fullName evidence="18">Folylpoly-gamma-glutamate synthetase-dihydrofolate synthetase</fullName>
    </alternativeName>
    <alternativeName>
        <fullName evidence="16">Folylpolyglutamate synthetase</fullName>
    </alternativeName>
    <alternativeName>
        <fullName evidence="17">Tetrahydrofolylpolyglutamate synthase</fullName>
    </alternativeName>
</protein>
<dbReference type="GO" id="GO:0005737">
    <property type="term" value="C:cytoplasm"/>
    <property type="evidence" value="ECO:0007669"/>
    <property type="project" value="TreeGrafter"/>
</dbReference>
<dbReference type="Gene3D" id="3.90.190.20">
    <property type="entry name" value="Mur ligase, C-terminal domain"/>
    <property type="match status" value="1"/>
</dbReference>
<reference evidence="26 27" key="1">
    <citation type="submission" date="2018-11" db="EMBL/GenBank/DDBJ databases">
        <title>Genomic Encyclopedia of Type Strains, Phase IV (KMG-IV): sequencing the most valuable type-strain genomes for metagenomic binning, comparative biology and taxonomic classification.</title>
        <authorList>
            <person name="Goeker M."/>
        </authorList>
    </citation>
    <scope>NUCLEOTIDE SEQUENCE [LARGE SCALE GENOMIC DNA]</scope>
    <source>
        <strain evidence="26 27">DSM 100275</strain>
    </source>
</reference>
<keyword evidence="12 23" id="KW-0547">Nucleotide-binding</keyword>
<evidence type="ECO:0000256" key="4">
    <source>
        <dbReference type="ARBA" id="ARBA00005150"/>
    </source>
</evidence>
<evidence type="ECO:0000256" key="9">
    <source>
        <dbReference type="ARBA" id="ARBA00019357"/>
    </source>
</evidence>
<evidence type="ECO:0000256" key="22">
    <source>
        <dbReference type="ARBA" id="ARBA00049161"/>
    </source>
</evidence>
<comment type="catalytic activity">
    <reaction evidence="20">
        <text>10-formyltetrahydrofolyl-(gamma-L-Glu)(n) + L-glutamate + ATP = 10-formyltetrahydrofolyl-(gamma-L-Glu)(n+1) + ADP + phosphate + H(+)</text>
        <dbReference type="Rhea" id="RHEA:51904"/>
        <dbReference type="Rhea" id="RHEA-COMP:13088"/>
        <dbReference type="Rhea" id="RHEA-COMP:14300"/>
        <dbReference type="ChEBI" id="CHEBI:15378"/>
        <dbReference type="ChEBI" id="CHEBI:29985"/>
        <dbReference type="ChEBI" id="CHEBI:30616"/>
        <dbReference type="ChEBI" id="CHEBI:43474"/>
        <dbReference type="ChEBI" id="CHEBI:134413"/>
        <dbReference type="ChEBI" id="CHEBI:456216"/>
        <dbReference type="EC" id="6.3.2.17"/>
    </reaction>
</comment>
<feature type="domain" description="Mur ligase C-terminal" evidence="24">
    <location>
        <begin position="285"/>
        <end position="405"/>
    </location>
</feature>
<dbReference type="PANTHER" id="PTHR11136">
    <property type="entry name" value="FOLYLPOLYGLUTAMATE SYNTHASE-RELATED"/>
    <property type="match status" value="1"/>
</dbReference>
<dbReference type="GO" id="GO:0008841">
    <property type="term" value="F:dihydrofolate synthase activity"/>
    <property type="evidence" value="ECO:0007669"/>
    <property type="project" value="UniProtKB-EC"/>
</dbReference>
<dbReference type="SUPFAM" id="SSF53244">
    <property type="entry name" value="MurD-like peptide ligases, peptide-binding domain"/>
    <property type="match status" value="1"/>
</dbReference>
<dbReference type="Pfam" id="PF02875">
    <property type="entry name" value="Mur_ligase_C"/>
    <property type="match status" value="1"/>
</dbReference>
<proteinExistence type="inferred from homology"/>
<evidence type="ECO:0000259" key="25">
    <source>
        <dbReference type="Pfam" id="PF08245"/>
    </source>
</evidence>
<evidence type="ECO:0000256" key="18">
    <source>
        <dbReference type="ARBA" id="ARBA00032510"/>
    </source>
</evidence>
<dbReference type="EMBL" id="RJVI01000002">
    <property type="protein sequence ID" value="ROR32831.1"/>
    <property type="molecule type" value="Genomic_DNA"/>
</dbReference>
<organism evidence="26 27">
    <name type="scientific">Inmirania thermothiophila</name>
    <dbReference type="NCBI Taxonomy" id="1750597"/>
    <lineage>
        <taxon>Bacteria</taxon>
        <taxon>Pseudomonadati</taxon>
        <taxon>Pseudomonadota</taxon>
        <taxon>Gammaproteobacteria</taxon>
        <taxon>Chromatiales</taxon>
        <taxon>Ectothiorhodospiraceae</taxon>
        <taxon>Inmirania</taxon>
    </lineage>
</organism>
<dbReference type="Proteomes" id="UP000276634">
    <property type="component" value="Unassembled WGS sequence"/>
</dbReference>
<evidence type="ECO:0000256" key="11">
    <source>
        <dbReference type="ARBA" id="ARBA00022723"/>
    </source>
</evidence>
<gene>
    <name evidence="26" type="ORF">EDC57_2045</name>
</gene>
<comment type="catalytic activity">
    <reaction evidence="22">
        <text>7,8-dihydropteroate + L-glutamate + ATP = 7,8-dihydrofolate + ADP + phosphate + H(+)</text>
        <dbReference type="Rhea" id="RHEA:23584"/>
        <dbReference type="ChEBI" id="CHEBI:15378"/>
        <dbReference type="ChEBI" id="CHEBI:17839"/>
        <dbReference type="ChEBI" id="CHEBI:29985"/>
        <dbReference type="ChEBI" id="CHEBI:30616"/>
        <dbReference type="ChEBI" id="CHEBI:43474"/>
        <dbReference type="ChEBI" id="CHEBI:57451"/>
        <dbReference type="ChEBI" id="CHEBI:456216"/>
        <dbReference type="EC" id="6.3.2.12"/>
    </reaction>
</comment>